<evidence type="ECO:0000259" key="14">
    <source>
        <dbReference type="Pfam" id="PF21082"/>
    </source>
</evidence>
<keyword evidence="4 9" id="KW-0812">Transmembrane</keyword>
<dbReference type="Pfam" id="PF21088">
    <property type="entry name" value="MS_channel_1st"/>
    <property type="match status" value="1"/>
</dbReference>
<feature type="domain" description="Mechanosensitive ion channel MscS C-terminal" evidence="14">
    <location>
        <begin position="1000"/>
        <end position="1081"/>
    </location>
</feature>
<feature type="transmembrane region" description="Helical" evidence="9">
    <location>
        <begin position="569"/>
        <end position="593"/>
    </location>
</feature>
<sequence length="1121" mass="125347">MRLIITTLLLGCLLAQPALAAALPSESQLKQELKQAESNKNAPNQAETVEALQSALNRLAERAESLTRTEQYQKVIDDFPKMAQQLRRQLTVENAKILPNGDNLPTSELEQQILQTSSQLLEQARLMQQEQDRSREISDSLGQLPQQQTEARRTLTETQRRLQALPPNPTKPPALAQLYLLQTEAAARKAKVNELDLAQLSANNRQELARMRAEVFKKRHEKLDIQLQALRNNLNNQRQREAELALKKTEQLAEQSGELPKSISEQLQINRELSTALNNQAQRMDLISSQQRQAASQTLQVRQAMSTIIEQAQWLGSSPVLGETLRAQVSTLPEMPKPQQSDSDMAQLRVQRLQFENQLEKLPQRAQSLKQDDGSDLTPGQQQIIDAQLRTQRELLNSLLSGCDTQILELTKLKVANTQLVDALNEIKDATHRYLFWVPDVSPLTLSYPINVAHDLTRLLSLDTLAQLSGAFVMMVTSRSTLVPIFGALLLVIFSISTRKHYHAFLERSSSKVGKVTQDQFYLTLRNVFWSILVALPLPVLWAALGFGLQNAWPYPVAVAIGDGVTATLPILWVCMISAAFAHPRGLFIVHFGWPVKQVSRAMRYYKMSIWLIVPLIMALITFDNLNDREFSNTLGRLCFILLCIALLLVTSSLKRAGIPLYLDKKGSGENMVNSALWGVLMSAPLLAALAAAIGYFTTAQALLARLETSVAIWFFLLVIYHIIRRWMLIQRRRIAFDRAKQRRAEILAQRARGEEESASTPITSSNEGSMEVDETEIDLDAISAQSLRLVRSILTMIALVSVIFLWSEIHSAFAFLENISLWNVTSSSNGVDSVQSITLGAVLIAVLVLMVTMQLVRNLPALLELAVLQHLDLAPGTGYAITTITKYLLLLFGAILSFSWIGIEWSKLQWVVTALSVGLGFGMQEIFSNFISGLIILFEKPIRIGDTVTIRNLTGSITKINTRATTISDWDRKEIIVPNKAFITEQFVNWSLSDAITRVVLTVPAPAEANSEEVTKILTDASHRCSLVLDNPPPEVYLVDLQQGIQIFELRIYAAEMGHRMPLRHEMHQLILAGYREHGITLPYPPFQVRTDTLSRITNHDGRAVSSTPAPSTKRDSGSL</sequence>
<feature type="transmembrane region" description="Helical" evidence="9">
    <location>
        <begin position="837"/>
        <end position="857"/>
    </location>
</feature>
<feature type="domain" description="Mechanosensitive ion channel MscS porin" evidence="13">
    <location>
        <begin position="32"/>
        <end position="261"/>
    </location>
</feature>
<comment type="subcellular location">
    <subcellularLocation>
        <location evidence="1">Cell membrane</location>
        <topology evidence="1">Multi-pass membrane protein</topology>
    </subcellularLocation>
</comment>
<evidence type="ECO:0000256" key="5">
    <source>
        <dbReference type="ARBA" id="ARBA00022989"/>
    </source>
</evidence>
<keyword evidence="5 9" id="KW-1133">Transmembrane helix</keyword>
<evidence type="ECO:0000259" key="13">
    <source>
        <dbReference type="Pfam" id="PF12795"/>
    </source>
</evidence>
<dbReference type="Pfam" id="PF00924">
    <property type="entry name" value="MS_channel_2nd"/>
    <property type="match status" value="1"/>
</dbReference>
<dbReference type="Pfam" id="PF12794">
    <property type="entry name" value="MscS_TM"/>
    <property type="match status" value="1"/>
</dbReference>
<comment type="similarity">
    <text evidence="2">Belongs to the MscS (TC 1.A.23) family.</text>
</comment>
<dbReference type="InterPro" id="IPR024393">
    <property type="entry name" value="MscS_porin"/>
</dbReference>
<dbReference type="Gene3D" id="3.30.70.100">
    <property type="match status" value="1"/>
</dbReference>
<dbReference type="SUPFAM" id="SSF82861">
    <property type="entry name" value="Mechanosensitive channel protein MscS (YggB), transmembrane region"/>
    <property type="match status" value="1"/>
</dbReference>
<evidence type="ECO:0000256" key="8">
    <source>
        <dbReference type="SAM" id="MobiDB-lite"/>
    </source>
</evidence>
<feature type="signal peptide" evidence="10">
    <location>
        <begin position="1"/>
        <end position="20"/>
    </location>
</feature>
<reference evidence="16 17" key="1">
    <citation type="submission" date="2019-07" db="EMBL/GenBank/DDBJ databases">
        <title>Serratia dokdonensis sp. nov., an elicitor of systemic resistance in Nicotiana Tabacum.</title>
        <authorList>
            <person name="Son J.-S."/>
            <person name="Hwang Y.-J."/>
            <person name="Lee S.-Y."/>
            <person name="Ghim S.-Y."/>
        </authorList>
    </citation>
    <scope>NUCLEOTIDE SEQUENCE [LARGE SCALE GENOMIC DNA]</scope>
    <source>
        <strain evidence="16 17">KUDC3025</strain>
    </source>
</reference>
<gene>
    <name evidence="16" type="primary">mscM</name>
    <name evidence="16" type="ORF">FO014_08320</name>
</gene>
<evidence type="ECO:0000256" key="7">
    <source>
        <dbReference type="SAM" id="Coils"/>
    </source>
</evidence>
<feature type="coiled-coil region" evidence="7">
    <location>
        <begin position="213"/>
        <end position="247"/>
    </location>
</feature>
<feature type="chain" id="PRO_5045972868" evidence="10">
    <location>
        <begin position="21"/>
        <end position="1121"/>
    </location>
</feature>
<dbReference type="PANTHER" id="PTHR30347:SF9">
    <property type="entry name" value="MINICONDUCTANCE MECHANOSENSITIVE CHANNEL MSCM"/>
    <property type="match status" value="1"/>
</dbReference>
<feature type="transmembrane region" description="Helical" evidence="9">
    <location>
        <begin position="878"/>
        <end position="904"/>
    </location>
</feature>
<dbReference type="NCBIfam" id="NF008180">
    <property type="entry name" value="PRK10929.1"/>
    <property type="match status" value="1"/>
</dbReference>
<feature type="transmembrane region" description="Helical" evidence="9">
    <location>
        <begin position="605"/>
        <end position="623"/>
    </location>
</feature>
<proteinExistence type="inferred from homology"/>
<dbReference type="Proteomes" id="UP000430368">
    <property type="component" value="Chromosome"/>
</dbReference>
<accession>A0ABX6GL07</accession>
<keyword evidence="17" id="KW-1185">Reference proteome</keyword>
<feature type="transmembrane region" description="Helical" evidence="9">
    <location>
        <begin position="635"/>
        <end position="654"/>
    </location>
</feature>
<evidence type="ECO:0000256" key="2">
    <source>
        <dbReference type="ARBA" id="ARBA00008017"/>
    </source>
</evidence>
<dbReference type="InterPro" id="IPR011014">
    <property type="entry name" value="MscS_channel_TM-2"/>
</dbReference>
<feature type="transmembrane region" description="Helical" evidence="9">
    <location>
        <begin position="471"/>
        <end position="494"/>
    </location>
</feature>
<feature type="domain" description="Mechanosensitive ion channel inner membrane" evidence="12">
    <location>
        <begin position="484"/>
        <end position="823"/>
    </location>
</feature>
<feature type="transmembrane region" description="Helical" evidence="9">
    <location>
        <begin position="910"/>
        <end position="939"/>
    </location>
</feature>
<dbReference type="InterPro" id="IPR023408">
    <property type="entry name" value="MscS_beta-dom_sf"/>
</dbReference>
<feature type="transmembrane region" description="Helical" evidence="9">
    <location>
        <begin position="703"/>
        <end position="724"/>
    </location>
</feature>
<dbReference type="Gene3D" id="2.30.30.60">
    <property type="match status" value="1"/>
</dbReference>
<evidence type="ECO:0000313" key="17">
    <source>
        <dbReference type="Proteomes" id="UP000430368"/>
    </source>
</evidence>
<dbReference type="InterPro" id="IPR025692">
    <property type="entry name" value="MscS_IM_dom1"/>
</dbReference>
<dbReference type="InterPro" id="IPR010920">
    <property type="entry name" value="LSM_dom_sf"/>
</dbReference>
<feature type="domain" description="Mechanosensitive ion channel transmembrane helices 2/3" evidence="15">
    <location>
        <begin position="884"/>
        <end position="925"/>
    </location>
</feature>
<feature type="transmembrane region" description="Helical" evidence="9">
    <location>
        <begin position="675"/>
        <end position="697"/>
    </location>
</feature>
<evidence type="ECO:0000259" key="11">
    <source>
        <dbReference type="Pfam" id="PF00924"/>
    </source>
</evidence>
<dbReference type="InterPro" id="IPR052702">
    <property type="entry name" value="MscS-like_channel"/>
</dbReference>
<evidence type="ECO:0000259" key="12">
    <source>
        <dbReference type="Pfam" id="PF12794"/>
    </source>
</evidence>
<feature type="transmembrane region" description="Helical" evidence="9">
    <location>
        <begin position="528"/>
        <end position="549"/>
    </location>
</feature>
<keyword evidence="7" id="KW-0175">Coiled coil</keyword>
<dbReference type="InterPro" id="IPR049278">
    <property type="entry name" value="MS_channel_C"/>
</dbReference>
<evidence type="ECO:0000313" key="16">
    <source>
        <dbReference type="EMBL" id="QHA86961.1"/>
    </source>
</evidence>
<protein>
    <submittedName>
        <fullName evidence="16">Miniconductance mechanosensitive channel MscM</fullName>
    </submittedName>
</protein>
<evidence type="ECO:0000256" key="10">
    <source>
        <dbReference type="SAM" id="SignalP"/>
    </source>
</evidence>
<feature type="region of interest" description="Disordered" evidence="8">
    <location>
        <begin position="126"/>
        <end position="151"/>
    </location>
</feature>
<evidence type="ECO:0000256" key="9">
    <source>
        <dbReference type="SAM" id="Phobius"/>
    </source>
</evidence>
<dbReference type="SUPFAM" id="SSF50182">
    <property type="entry name" value="Sm-like ribonucleoproteins"/>
    <property type="match status" value="1"/>
</dbReference>
<keyword evidence="3" id="KW-1003">Cell membrane</keyword>
<dbReference type="Pfam" id="PF21082">
    <property type="entry name" value="MS_channel_3rd"/>
    <property type="match status" value="1"/>
</dbReference>
<dbReference type="Gene3D" id="1.10.287.1260">
    <property type="match status" value="1"/>
</dbReference>
<dbReference type="SUPFAM" id="SSF82689">
    <property type="entry name" value="Mechanosensitive channel protein MscS (YggB), C-terminal domain"/>
    <property type="match status" value="1"/>
</dbReference>
<evidence type="ECO:0000256" key="1">
    <source>
        <dbReference type="ARBA" id="ARBA00004651"/>
    </source>
</evidence>
<evidence type="ECO:0000256" key="4">
    <source>
        <dbReference type="ARBA" id="ARBA00022692"/>
    </source>
</evidence>
<keyword evidence="6 9" id="KW-0472">Membrane</keyword>
<feature type="transmembrane region" description="Helical" evidence="9">
    <location>
        <begin position="794"/>
        <end position="817"/>
    </location>
</feature>
<dbReference type="EMBL" id="CP041764">
    <property type="protein sequence ID" value="QHA86961.1"/>
    <property type="molecule type" value="Genomic_DNA"/>
</dbReference>
<dbReference type="PANTHER" id="PTHR30347">
    <property type="entry name" value="POTASSIUM CHANNEL RELATED"/>
    <property type="match status" value="1"/>
</dbReference>
<keyword evidence="10" id="KW-0732">Signal</keyword>
<evidence type="ECO:0000256" key="3">
    <source>
        <dbReference type="ARBA" id="ARBA00022475"/>
    </source>
</evidence>
<evidence type="ECO:0000256" key="6">
    <source>
        <dbReference type="ARBA" id="ARBA00023136"/>
    </source>
</evidence>
<dbReference type="Pfam" id="PF12795">
    <property type="entry name" value="MscS_porin"/>
    <property type="match status" value="1"/>
</dbReference>
<evidence type="ECO:0000259" key="15">
    <source>
        <dbReference type="Pfam" id="PF21088"/>
    </source>
</evidence>
<dbReference type="InterPro" id="IPR011066">
    <property type="entry name" value="MscS_channel_C_sf"/>
</dbReference>
<dbReference type="InterPro" id="IPR006685">
    <property type="entry name" value="MscS_channel_2nd"/>
</dbReference>
<feature type="region of interest" description="Disordered" evidence="8">
    <location>
        <begin position="1100"/>
        <end position="1121"/>
    </location>
</feature>
<dbReference type="RefSeq" id="WP_160028928.1">
    <property type="nucleotide sequence ID" value="NZ_CP041764.1"/>
</dbReference>
<organism evidence="16 17">
    <name type="scientific">Serratia rhizosphaerae</name>
    <dbReference type="NCBI Taxonomy" id="2597702"/>
    <lineage>
        <taxon>Bacteria</taxon>
        <taxon>Pseudomonadati</taxon>
        <taxon>Pseudomonadota</taxon>
        <taxon>Gammaproteobacteria</taxon>
        <taxon>Enterobacterales</taxon>
        <taxon>Yersiniaceae</taxon>
        <taxon>Serratia</taxon>
    </lineage>
</organism>
<feature type="domain" description="Mechanosensitive ion channel MscS" evidence="11">
    <location>
        <begin position="927"/>
        <end position="992"/>
    </location>
</feature>
<name>A0ABX6GL07_9GAMM</name>
<dbReference type="InterPro" id="IPR049142">
    <property type="entry name" value="MS_channel_1st"/>
</dbReference>